<comment type="caution">
    <text evidence="1">The sequence shown here is derived from an EMBL/GenBank/DDBJ whole genome shotgun (WGS) entry which is preliminary data.</text>
</comment>
<proteinExistence type="predicted"/>
<dbReference type="PANTHER" id="PTHR11439">
    <property type="entry name" value="GAG-POL-RELATED RETROTRANSPOSON"/>
    <property type="match status" value="1"/>
</dbReference>
<dbReference type="SUPFAM" id="SSF56672">
    <property type="entry name" value="DNA/RNA polymerases"/>
    <property type="match status" value="1"/>
</dbReference>
<evidence type="ECO:0000313" key="1">
    <source>
        <dbReference type="EMBL" id="KAG6430212.1"/>
    </source>
</evidence>
<accession>A0A8X9A631</accession>
<dbReference type="EMBL" id="PNBA02000003">
    <property type="protein sequence ID" value="KAG6430212.1"/>
    <property type="molecule type" value="Genomic_DNA"/>
</dbReference>
<keyword evidence="2" id="KW-1185">Reference proteome</keyword>
<reference evidence="1" key="2">
    <citation type="submission" date="2020-08" db="EMBL/GenBank/DDBJ databases">
        <title>Plant Genome Project.</title>
        <authorList>
            <person name="Zhang R.-G."/>
        </authorList>
    </citation>
    <scope>NUCLEOTIDE SEQUENCE</scope>
    <source>
        <strain evidence="1">Huo1</strain>
        <tissue evidence="1">Leaf</tissue>
    </source>
</reference>
<evidence type="ECO:0000313" key="2">
    <source>
        <dbReference type="Proteomes" id="UP000298416"/>
    </source>
</evidence>
<dbReference type="Proteomes" id="UP000298416">
    <property type="component" value="Unassembled WGS sequence"/>
</dbReference>
<organism evidence="1">
    <name type="scientific">Salvia splendens</name>
    <name type="common">Scarlet sage</name>
    <dbReference type="NCBI Taxonomy" id="180675"/>
    <lineage>
        <taxon>Eukaryota</taxon>
        <taxon>Viridiplantae</taxon>
        <taxon>Streptophyta</taxon>
        <taxon>Embryophyta</taxon>
        <taxon>Tracheophyta</taxon>
        <taxon>Spermatophyta</taxon>
        <taxon>Magnoliopsida</taxon>
        <taxon>eudicotyledons</taxon>
        <taxon>Gunneridae</taxon>
        <taxon>Pentapetalae</taxon>
        <taxon>asterids</taxon>
        <taxon>lamiids</taxon>
        <taxon>Lamiales</taxon>
        <taxon>Lamiaceae</taxon>
        <taxon>Nepetoideae</taxon>
        <taxon>Mentheae</taxon>
        <taxon>Salviinae</taxon>
        <taxon>Salvia</taxon>
        <taxon>Salvia subgen. Calosphace</taxon>
        <taxon>core Calosphace</taxon>
    </lineage>
</organism>
<name>A0A8X9A631_SALSN</name>
<dbReference type="AlphaFoldDB" id="A0A8X9A631"/>
<dbReference type="CDD" id="cd09272">
    <property type="entry name" value="RNase_HI_RT_Ty1"/>
    <property type="match status" value="1"/>
</dbReference>
<gene>
    <name evidence="1" type="ORF">SASPL_108274</name>
</gene>
<dbReference type="InterPro" id="IPR043502">
    <property type="entry name" value="DNA/RNA_pol_sf"/>
</dbReference>
<evidence type="ECO:0008006" key="3">
    <source>
        <dbReference type="Google" id="ProtNLM"/>
    </source>
</evidence>
<reference evidence="1" key="1">
    <citation type="submission" date="2018-01" db="EMBL/GenBank/DDBJ databases">
        <authorList>
            <person name="Mao J.F."/>
        </authorList>
    </citation>
    <scope>NUCLEOTIDE SEQUENCE</scope>
    <source>
        <strain evidence="1">Huo1</strain>
        <tissue evidence="1">Leaf</tissue>
    </source>
</reference>
<sequence length="240" mass="27103">MKKLQLDSGSPLDDPSRYRRLIGRLLYLCITRPDITYAVHKLSQFVSKPCAEHWNAAEKVLKYLKCTPGNGLFFSSSSKPTLSIFSDADWASCPDTRKSMTGYCLFLGNSLISWKAKKQNTISRSSAEAEYRAMAQATCEVVWAKALLEDFGVKTDKAVPLYCDNQSAIYICSNPVFHERTKHIEIDCHTVREKFQKGIIKPLHIRNNLQIADIFTKPLGDSAFQAILDKMNFNSLYSSS</sequence>
<dbReference type="PANTHER" id="PTHR11439:SF511">
    <property type="match status" value="1"/>
</dbReference>
<protein>
    <recommendedName>
        <fullName evidence="3">Copia protein</fullName>
    </recommendedName>
</protein>